<feature type="region of interest" description="Disordered" evidence="1">
    <location>
        <begin position="25"/>
        <end position="80"/>
    </location>
</feature>
<dbReference type="AlphaFoldDB" id="A0A934V3S1"/>
<comment type="caution">
    <text evidence="4">The sequence shown here is derived from an EMBL/GenBank/DDBJ whole genome shotgun (WGS) entry which is preliminary data.</text>
</comment>
<dbReference type="PROSITE" id="PS51257">
    <property type="entry name" value="PROKAR_LIPOPROTEIN"/>
    <property type="match status" value="1"/>
</dbReference>
<feature type="compositionally biased region" description="Low complexity" evidence="1">
    <location>
        <begin position="55"/>
        <end position="71"/>
    </location>
</feature>
<evidence type="ECO:0000256" key="1">
    <source>
        <dbReference type="SAM" id="MobiDB-lite"/>
    </source>
</evidence>
<evidence type="ECO:0000313" key="5">
    <source>
        <dbReference type="Proteomes" id="UP000635245"/>
    </source>
</evidence>
<dbReference type="InterPro" id="IPR026004">
    <property type="entry name" value="Septum_form"/>
</dbReference>
<dbReference type="EMBL" id="JAENJH010000002">
    <property type="protein sequence ID" value="MBK1784662.1"/>
    <property type="molecule type" value="Genomic_DNA"/>
</dbReference>
<keyword evidence="5" id="KW-1185">Reference proteome</keyword>
<dbReference type="Pfam" id="PF13845">
    <property type="entry name" value="Septum_form"/>
    <property type="match status" value="1"/>
</dbReference>
<feature type="domain" description="Septum formation-related" evidence="3">
    <location>
        <begin position="74"/>
        <end position="277"/>
    </location>
</feature>
<accession>A0A934V3S1</accession>
<evidence type="ECO:0000259" key="3">
    <source>
        <dbReference type="Pfam" id="PF13845"/>
    </source>
</evidence>
<feature type="signal peptide" evidence="2">
    <location>
        <begin position="1"/>
        <end position="23"/>
    </location>
</feature>
<keyword evidence="2" id="KW-0732">Signal</keyword>
<sequence length="299" mass="31341">MSRHGRMLSAVVLAAAVTLSACASQVGGTPSADESGGSPDADPSVTSTNAGEPSAPAERGTEAAEPAAPGECVDGSDTSAVDCAQPHTVEITKEGTFGSGLPSESPDKATIFAEVFPECRQAAADYLGSAQYDATTLGAWMLWADKDDWQAGDRWYRCGVAQLSPGGEAQSRTGSARDVLAGERRFEFQLCSSVRPSQELPQQVPCDDPHRAEAIGAVPVGNAGEKFPSDEQFNAEAAPSCRQLLSEYLGSARDDVAASWRWPDQTNWSHGFTNITCYAETEAPVNGSLRGIGSSPLPR</sequence>
<evidence type="ECO:0000256" key="2">
    <source>
        <dbReference type="SAM" id="SignalP"/>
    </source>
</evidence>
<name>A0A934V3S1_9PSEU</name>
<evidence type="ECO:0000313" key="4">
    <source>
        <dbReference type="EMBL" id="MBK1784662.1"/>
    </source>
</evidence>
<protein>
    <submittedName>
        <fullName evidence="4">Septum formation family protein</fullName>
    </submittedName>
</protein>
<proteinExistence type="predicted"/>
<organism evidence="4 5">
    <name type="scientific">Prauserella cavernicola</name>
    <dbReference type="NCBI Taxonomy" id="2800127"/>
    <lineage>
        <taxon>Bacteria</taxon>
        <taxon>Bacillati</taxon>
        <taxon>Actinomycetota</taxon>
        <taxon>Actinomycetes</taxon>
        <taxon>Pseudonocardiales</taxon>
        <taxon>Pseudonocardiaceae</taxon>
        <taxon>Prauserella</taxon>
    </lineage>
</organism>
<feature type="chain" id="PRO_5039017919" evidence="2">
    <location>
        <begin position="24"/>
        <end position="299"/>
    </location>
</feature>
<gene>
    <name evidence="4" type="ORF">JHE00_10020</name>
</gene>
<dbReference type="Proteomes" id="UP000635245">
    <property type="component" value="Unassembled WGS sequence"/>
</dbReference>
<reference evidence="4" key="1">
    <citation type="submission" date="2020-12" db="EMBL/GenBank/DDBJ databases">
        <title>Prauserella sp. ASG 168, a novel actinomycete isolated from cave rock.</title>
        <authorList>
            <person name="Suriyachadkun C."/>
        </authorList>
    </citation>
    <scope>NUCLEOTIDE SEQUENCE</scope>
    <source>
        <strain evidence="4">ASG 168</strain>
    </source>
</reference>